<feature type="transmembrane region" description="Helical" evidence="8">
    <location>
        <begin position="540"/>
        <end position="558"/>
    </location>
</feature>
<dbReference type="InterPro" id="IPR027417">
    <property type="entry name" value="P-loop_NTPase"/>
</dbReference>
<dbReference type="SUPFAM" id="SSF52540">
    <property type="entry name" value="P-loop containing nucleoside triphosphate hydrolases"/>
    <property type="match status" value="1"/>
</dbReference>
<organism evidence="10 11">
    <name type="scientific">Acorus gramineus</name>
    <name type="common">Dwarf sweet flag</name>
    <dbReference type="NCBI Taxonomy" id="55184"/>
    <lineage>
        <taxon>Eukaryota</taxon>
        <taxon>Viridiplantae</taxon>
        <taxon>Streptophyta</taxon>
        <taxon>Embryophyta</taxon>
        <taxon>Tracheophyta</taxon>
        <taxon>Spermatophyta</taxon>
        <taxon>Magnoliopsida</taxon>
        <taxon>Liliopsida</taxon>
        <taxon>Acoraceae</taxon>
        <taxon>Acorus</taxon>
    </lineage>
</organism>
<comment type="subcellular location">
    <subcellularLocation>
        <location evidence="1">Membrane</location>
        <topology evidence="1">Multi-pass membrane protein</topology>
    </subcellularLocation>
</comment>
<feature type="transmembrane region" description="Helical" evidence="8">
    <location>
        <begin position="392"/>
        <end position="420"/>
    </location>
</feature>
<dbReference type="SMART" id="SM00382">
    <property type="entry name" value="AAA"/>
    <property type="match status" value="1"/>
</dbReference>
<feature type="transmembrane region" description="Helical" evidence="8">
    <location>
        <begin position="432"/>
        <end position="455"/>
    </location>
</feature>
<dbReference type="GO" id="GO:0016887">
    <property type="term" value="F:ATP hydrolysis activity"/>
    <property type="evidence" value="ECO:0007669"/>
    <property type="project" value="InterPro"/>
</dbReference>
<dbReference type="GO" id="GO:0005524">
    <property type="term" value="F:ATP binding"/>
    <property type="evidence" value="ECO:0007669"/>
    <property type="project" value="UniProtKB-KW"/>
</dbReference>
<gene>
    <name evidence="10" type="ORF">QJS04_geneDACA014327</name>
</gene>
<comment type="similarity">
    <text evidence="2">Belongs to the ABC transporter superfamily. ABCA family. CPR flippase (TC 3.A.1.211) subfamily.</text>
</comment>
<dbReference type="PROSITE" id="PS50893">
    <property type="entry name" value="ABC_TRANSPORTER_2"/>
    <property type="match status" value="1"/>
</dbReference>
<dbReference type="GO" id="GO:0005319">
    <property type="term" value="F:lipid transporter activity"/>
    <property type="evidence" value="ECO:0007669"/>
    <property type="project" value="TreeGrafter"/>
</dbReference>
<dbReference type="EMBL" id="JAUJYN010000008">
    <property type="protein sequence ID" value="KAK1265521.1"/>
    <property type="molecule type" value="Genomic_DNA"/>
</dbReference>
<evidence type="ECO:0000313" key="10">
    <source>
        <dbReference type="EMBL" id="KAK1265521.1"/>
    </source>
</evidence>
<evidence type="ECO:0000256" key="6">
    <source>
        <dbReference type="ARBA" id="ARBA00022989"/>
    </source>
</evidence>
<dbReference type="CDD" id="cd03263">
    <property type="entry name" value="ABC_subfamily_A"/>
    <property type="match status" value="1"/>
</dbReference>
<evidence type="ECO:0000256" key="3">
    <source>
        <dbReference type="ARBA" id="ARBA00022692"/>
    </source>
</evidence>
<accession>A0AAV9ANP7</accession>
<evidence type="ECO:0000256" key="8">
    <source>
        <dbReference type="SAM" id="Phobius"/>
    </source>
</evidence>
<evidence type="ECO:0000313" key="11">
    <source>
        <dbReference type="Proteomes" id="UP001179952"/>
    </source>
</evidence>
<dbReference type="InterPro" id="IPR013525">
    <property type="entry name" value="ABC2_TM"/>
</dbReference>
<sequence length="951" mass="106463">MDGPVHGPASFSAQSNALMRKNLTFQKRNLRTNICLVAFPVILCLLLVLIQRLIDNELNKPKNGCGCTCVSTNGDGSCNKKVCGIEYSTLDQVGTCPIPSPPKWPALLQVPRAEYRASRTGSGPYADLPDDSCRATQSCPATILYTGGNQSLADRLAGNLFSTSSPSNTSDYLNVLSNLLPGTDTYTRNTEFIEPAFLSDRPLYIVQQQCAANFSLNVSIRIASTTLQQEVKCVQGLHSWRNSSSAVNDEMFKGYRQGNPQRKINEIVTAYDFLNTNENSLNMIIWYNATYKNDSGNVPTALVRVPRSLNMVSNAYLQFLKGANVKMQLDYVKEMPQPGKKLSFDLASLLGALFFKWVIELLFPVILTYLVYEKQEKLKIMMKMHGLGDGPYWIISYAYFFSISVVYIFLFVVFGSVIGLKFFRLNDYSIQLVFYFIYINLQIALTFLAATAFSNVKTAQALGYIYVFGSGLLAGFLFQFFLEDLSFSRHWLRVMEILPAFALYRGLYEFSNYAFTGSYMGTSGMRWSDLSNSANGMREVLIIMFIEWLLLLPLAYYLDQLTSFGSAIQKDPLFFLHCFRKKKPSASFRKPSLQKHGSKVFIDMEKPDVLQERETVEQLLLEPSTSHAIICDNLKKVYPGKDGVPDKFAVQGLSLALPRGECFGMLGPNGAGKTTFISMMIGLTKPTSGTAYVQGLDLRSNMSKIYTSMGVCPQHDMLWEMLTGREHLLFYGRLKNLKGAALEQAVEESLKSVNLYHRGVGDKQARKYSGGMKRRLSVAISLIGDPKVVYMDEPSTGLDPASRNNLWNVVKRAKRDRAIILTTHSMEEAEVLCDRLGIFVDGSLQCIGNPTELKGRYGGSYVFTMTTSVDEEHEVENLARQLSPNVNKIYHISGTQKFEFPKHEVRIADVFRAVENAKSRFTIQAWGLANTTLEDVFIKVARGAQVFNGLS</sequence>
<feature type="transmembrane region" description="Helical" evidence="8">
    <location>
        <begin position="349"/>
        <end position="372"/>
    </location>
</feature>
<keyword evidence="7 8" id="KW-0472">Membrane</keyword>
<dbReference type="GO" id="GO:0016020">
    <property type="term" value="C:membrane"/>
    <property type="evidence" value="ECO:0007669"/>
    <property type="project" value="UniProtKB-SubCell"/>
</dbReference>
<dbReference type="PROSITE" id="PS00211">
    <property type="entry name" value="ABC_TRANSPORTER_1"/>
    <property type="match status" value="1"/>
</dbReference>
<feature type="transmembrane region" description="Helical" evidence="8">
    <location>
        <begin position="461"/>
        <end position="482"/>
    </location>
</feature>
<keyword evidence="6 8" id="KW-1133">Transmembrane helix</keyword>
<evidence type="ECO:0000259" key="9">
    <source>
        <dbReference type="PROSITE" id="PS50893"/>
    </source>
</evidence>
<dbReference type="InterPro" id="IPR026082">
    <property type="entry name" value="ABCA"/>
</dbReference>
<dbReference type="Gene3D" id="3.40.50.300">
    <property type="entry name" value="P-loop containing nucleotide triphosphate hydrolases"/>
    <property type="match status" value="1"/>
</dbReference>
<dbReference type="InterPro" id="IPR003439">
    <property type="entry name" value="ABC_transporter-like_ATP-bd"/>
</dbReference>
<evidence type="ECO:0000256" key="5">
    <source>
        <dbReference type="ARBA" id="ARBA00022840"/>
    </source>
</evidence>
<evidence type="ECO:0000256" key="7">
    <source>
        <dbReference type="ARBA" id="ARBA00023136"/>
    </source>
</evidence>
<proteinExistence type="inferred from homology"/>
<evidence type="ECO:0000256" key="4">
    <source>
        <dbReference type="ARBA" id="ARBA00022741"/>
    </source>
</evidence>
<reference evidence="10" key="1">
    <citation type="journal article" date="2023" name="Nat. Commun.">
        <title>Diploid and tetraploid genomes of Acorus and the evolution of monocots.</title>
        <authorList>
            <person name="Ma L."/>
            <person name="Liu K.W."/>
            <person name="Li Z."/>
            <person name="Hsiao Y.Y."/>
            <person name="Qi Y."/>
            <person name="Fu T."/>
            <person name="Tang G.D."/>
            <person name="Zhang D."/>
            <person name="Sun W.H."/>
            <person name="Liu D.K."/>
            <person name="Li Y."/>
            <person name="Chen G.Z."/>
            <person name="Liu X.D."/>
            <person name="Liao X.Y."/>
            <person name="Jiang Y.T."/>
            <person name="Yu X."/>
            <person name="Hao Y."/>
            <person name="Huang J."/>
            <person name="Zhao X.W."/>
            <person name="Ke S."/>
            <person name="Chen Y.Y."/>
            <person name="Wu W.L."/>
            <person name="Hsu J.L."/>
            <person name="Lin Y.F."/>
            <person name="Huang M.D."/>
            <person name="Li C.Y."/>
            <person name="Huang L."/>
            <person name="Wang Z.W."/>
            <person name="Zhao X."/>
            <person name="Zhong W.Y."/>
            <person name="Peng D.H."/>
            <person name="Ahmad S."/>
            <person name="Lan S."/>
            <person name="Zhang J.S."/>
            <person name="Tsai W.C."/>
            <person name="Van de Peer Y."/>
            <person name="Liu Z.J."/>
        </authorList>
    </citation>
    <scope>NUCLEOTIDE SEQUENCE</scope>
    <source>
        <strain evidence="10">SCP</strain>
    </source>
</reference>
<dbReference type="InterPro" id="IPR003593">
    <property type="entry name" value="AAA+_ATPase"/>
</dbReference>
<evidence type="ECO:0000256" key="1">
    <source>
        <dbReference type="ARBA" id="ARBA00004141"/>
    </source>
</evidence>
<feature type="domain" description="ABC transporter" evidence="9">
    <location>
        <begin position="629"/>
        <end position="866"/>
    </location>
</feature>
<keyword evidence="5" id="KW-0067">ATP-binding</keyword>
<dbReference type="InterPro" id="IPR017871">
    <property type="entry name" value="ABC_transporter-like_CS"/>
</dbReference>
<reference evidence="10" key="2">
    <citation type="submission" date="2023-06" db="EMBL/GenBank/DDBJ databases">
        <authorList>
            <person name="Ma L."/>
            <person name="Liu K.-W."/>
            <person name="Li Z."/>
            <person name="Hsiao Y.-Y."/>
            <person name="Qi Y."/>
            <person name="Fu T."/>
            <person name="Tang G."/>
            <person name="Zhang D."/>
            <person name="Sun W.-H."/>
            <person name="Liu D.-K."/>
            <person name="Li Y."/>
            <person name="Chen G.-Z."/>
            <person name="Liu X.-D."/>
            <person name="Liao X.-Y."/>
            <person name="Jiang Y.-T."/>
            <person name="Yu X."/>
            <person name="Hao Y."/>
            <person name="Huang J."/>
            <person name="Zhao X.-W."/>
            <person name="Ke S."/>
            <person name="Chen Y.-Y."/>
            <person name="Wu W.-L."/>
            <person name="Hsu J.-L."/>
            <person name="Lin Y.-F."/>
            <person name="Huang M.-D."/>
            <person name="Li C.-Y."/>
            <person name="Huang L."/>
            <person name="Wang Z.-W."/>
            <person name="Zhao X."/>
            <person name="Zhong W.-Y."/>
            <person name="Peng D.-H."/>
            <person name="Ahmad S."/>
            <person name="Lan S."/>
            <person name="Zhang J.-S."/>
            <person name="Tsai W.-C."/>
            <person name="Van De Peer Y."/>
            <person name="Liu Z.-J."/>
        </authorList>
    </citation>
    <scope>NUCLEOTIDE SEQUENCE</scope>
    <source>
        <strain evidence="10">SCP</strain>
        <tissue evidence="10">Leaves</tissue>
    </source>
</reference>
<dbReference type="Pfam" id="PF00005">
    <property type="entry name" value="ABC_tran"/>
    <property type="match status" value="1"/>
</dbReference>
<keyword evidence="4" id="KW-0547">Nucleotide-binding</keyword>
<keyword evidence="11" id="KW-1185">Reference proteome</keyword>
<dbReference type="PANTHER" id="PTHR19229">
    <property type="entry name" value="ATP-BINDING CASSETTE TRANSPORTER SUBFAMILY A ABCA"/>
    <property type="match status" value="1"/>
</dbReference>
<dbReference type="Pfam" id="PF24526">
    <property type="entry name" value="ABCA12_C"/>
    <property type="match status" value="1"/>
</dbReference>
<comment type="caution">
    <text evidence="10">The sequence shown here is derived from an EMBL/GenBank/DDBJ whole genome shotgun (WGS) entry which is preliminary data.</text>
</comment>
<dbReference type="AlphaFoldDB" id="A0AAV9ANP7"/>
<dbReference type="Proteomes" id="UP001179952">
    <property type="component" value="Unassembled WGS sequence"/>
</dbReference>
<keyword evidence="3 8" id="KW-0812">Transmembrane</keyword>
<protein>
    <submittedName>
        <fullName evidence="10">ABC transporter A family member 7</fullName>
    </submittedName>
</protein>
<dbReference type="Pfam" id="PF12698">
    <property type="entry name" value="ABC2_membrane_3"/>
    <property type="match status" value="1"/>
</dbReference>
<dbReference type="GO" id="GO:0140359">
    <property type="term" value="F:ABC-type transporter activity"/>
    <property type="evidence" value="ECO:0007669"/>
    <property type="project" value="InterPro"/>
</dbReference>
<dbReference type="FunFam" id="3.40.50.300:FF:000633">
    <property type="entry name" value="ABC transporter A family member 7"/>
    <property type="match status" value="1"/>
</dbReference>
<feature type="transmembrane region" description="Helical" evidence="8">
    <location>
        <begin position="30"/>
        <end position="50"/>
    </location>
</feature>
<dbReference type="PANTHER" id="PTHR19229:SF154">
    <property type="entry name" value="ABC TRANSPORTER A FAMILY MEMBER 3-RELATED"/>
    <property type="match status" value="1"/>
</dbReference>
<name>A0AAV9ANP7_ACOGR</name>
<evidence type="ECO:0000256" key="2">
    <source>
        <dbReference type="ARBA" id="ARBA00008526"/>
    </source>
</evidence>